<dbReference type="EMBL" id="ACBX02000011">
    <property type="protein sequence ID" value="EFB36019.1"/>
    <property type="molecule type" value="Genomic_DNA"/>
</dbReference>
<dbReference type="Proteomes" id="UP000004477">
    <property type="component" value="Unassembled WGS sequence"/>
</dbReference>
<sequence>MICYRDFTRLAKSTAKVMISFENWNKKAENFHSRLSFLIFL</sequence>
<keyword evidence="2" id="KW-1185">Reference proteome</keyword>
<accession>D1PB62</accession>
<reference evidence="1" key="1">
    <citation type="submission" date="2009-11" db="EMBL/GenBank/DDBJ databases">
        <authorList>
            <person name="Weinstock G."/>
            <person name="Sodergren E."/>
            <person name="Clifton S."/>
            <person name="Fulton L."/>
            <person name="Fulton B."/>
            <person name="Courtney L."/>
            <person name="Fronick C."/>
            <person name="Harrison M."/>
            <person name="Strong C."/>
            <person name="Farmer C."/>
            <person name="Delahaunty K."/>
            <person name="Markovic C."/>
            <person name="Hall O."/>
            <person name="Minx P."/>
            <person name="Tomlinson C."/>
            <person name="Mitreva M."/>
            <person name="Nelson J."/>
            <person name="Hou S."/>
            <person name="Wollam A."/>
            <person name="Pepin K.H."/>
            <person name="Johnson M."/>
            <person name="Bhonagiri V."/>
            <person name="Nash W.E."/>
            <person name="Warren W."/>
            <person name="Chinwalla A."/>
            <person name="Mardis E.R."/>
            <person name="Wilson R.K."/>
        </authorList>
    </citation>
    <scope>NUCLEOTIDE SEQUENCE [LARGE SCALE GENOMIC DNA]</scope>
    <source>
        <strain evidence="1">DSM 18205</strain>
    </source>
</reference>
<dbReference type="PaxDb" id="537011-PREVCOP_04440"/>
<dbReference type="AlphaFoldDB" id="D1PB62"/>
<evidence type="ECO:0000313" key="2">
    <source>
        <dbReference type="Proteomes" id="UP000004477"/>
    </source>
</evidence>
<protein>
    <submittedName>
        <fullName evidence="1">Uncharacterized protein</fullName>
    </submittedName>
</protein>
<dbReference type="HOGENOM" id="CLU_3274457_0_0_10"/>
<organism evidence="1 2">
    <name type="scientific">Segatella copri DSM 18205</name>
    <dbReference type="NCBI Taxonomy" id="537011"/>
    <lineage>
        <taxon>Bacteria</taxon>
        <taxon>Pseudomonadati</taxon>
        <taxon>Bacteroidota</taxon>
        <taxon>Bacteroidia</taxon>
        <taxon>Bacteroidales</taxon>
        <taxon>Prevotellaceae</taxon>
        <taxon>Segatella</taxon>
    </lineage>
</organism>
<gene>
    <name evidence="1" type="ORF">PREVCOP_04440</name>
</gene>
<name>D1PB62_9BACT</name>
<evidence type="ECO:0000313" key="1">
    <source>
        <dbReference type="EMBL" id="EFB36019.1"/>
    </source>
</evidence>
<comment type="caution">
    <text evidence="1">The sequence shown here is derived from an EMBL/GenBank/DDBJ whole genome shotgun (WGS) entry which is preliminary data.</text>
</comment>
<proteinExistence type="predicted"/>